<dbReference type="Proteomes" id="UP000676336">
    <property type="component" value="Unassembled WGS sequence"/>
</dbReference>
<evidence type="ECO:0000313" key="2">
    <source>
        <dbReference type="Proteomes" id="UP000676336"/>
    </source>
</evidence>
<name>A0A8S3J730_9BILA</name>
<protein>
    <submittedName>
        <fullName evidence="1">Uncharacterized protein</fullName>
    </submittedName>
</protein>
<feature type="non-terminal residue" evidence="1">
    <location>
        <position position="1"/>
    </location>
</feature>
<organism evidence="1 2">
    <name type="scientific">Rotaria magnacalcarata</name>
    <dbReference type="NCBI Taxonomy" id="392030"/>
    <lineage>
        <taxon>Eukaryota</taxon>
        <taxon>Metazoa</taxon>
        <taxon>Spiralia</taxon>
        <taxon>Gnathifera</taxon>
        <taxon>Rotifera</taxon>
        <taxon>Eurotatoria</taxon>
        <taxon>Bdelloidea</taxon>
        <taxon>Philodinida</taxon>
        <taxon>Philodinidae</taxon>
        <taxon>Rotaria</taxon>
    </lineage>
</organism>
<evidence type="ECO:0000313" key="1">
    <source>
        <dbReference type="EMBL" id="CAF5215140.1"/>
    </source>
</evidence>
<dbReference type="AlphaFoldDB" id="A0A8S3J730"/>
<accession>A0A8S3J730</accession>
<reference evidence="1" key="1">
    <citation type="submission" date="2021-02" db="EMBL/GenBank/DDBJ databases">
        <authorList>
            <person name="Nowell W R."/>
        </authorList>
    </citation>
    <scope>NUCLEOTIDE SEQUENCE</scope>
</reference>
<sequence length="41" mass="4500">SCFRSLKSNLYINYSVTSAGIRDAPVPVLYWSTGPVNTGHQ</sequence>
<dbReference type="EMBL" id="CAJOBI010342640">
    <property type="protein sequence ID" value="CAF5215140.1"/>
    <property type="molecule type" value="Genomic_DNA"/>
</dbReference>
<proteinExistence type="predicted"/>
<gene>
    <name evidence="1" type="ORF">SMN809_LOCUS79482</name>
</gene>
<comment type="caution">
    <text evidence="1">The sequence shown here is derived from an EMBL/GenBank/DDBJ whole genome shotgun (WGS) entry which is preliminary data.</text>
</comment>